<evidence type="ECO:0000313" key="3">
    <source>
        <dbReference type="EMBL" id="KAL2098675.1"/>
    </source>
</evidence>
<protein>
    <submittedName>
        <fullName evidence="3">Uncharacterized protein</fullName>
    </submittedName>
</protein>
<dbReference type="CDD" id="cd13361">
    <property type="entry name" value="PH_PLC_beta"/>
    <property type="match status" value="1"/>
</dbReference>
<dbReference type="Proteomes" id="UP001591681">
    <property type="component" value="Unassembled WGS sequence"/>
</dbReference>
<dbReference type="Pfam" id="PF17787">
    <property type="entry name" value="PH_14"/>
    <property type="match status" value="1"/>
</dbReference>
<keyword evidence="4" id="KW-1185">Reference proteome</keyword>
<evidence type="ECO:0000259" key="1">
    <source>
        <dbReference type="Pfam" id="PF17787"/>
    </source>
</evidence>
<dbReference type="InterPro" id="IPR011992">
    <property type="entry name" value="EF-hand-dom_pair"/>
</dbReference>
<dbReference type="EMBL" id="JBHFQA010000005">
    <property type="protein sequence ID" value="KAL2098675.1"/>
    <property type="molecule type" value="Genomic_DNA"/>
</dbReference>
<dbReference type="SUPFAM" id="SSF47473">
    <property type="entry name" value="EF-hand"/>
    <property type="match status" value="1"/>
</dbReference>
<organism evidence="3 4">
    <name type="scientific">Coilia grayii</name>
    <name type="common">Gray's grenadier anchovy</name>
    <dbReference type="NCBI Taxonomy" id="363190"/>
    <lineage>
        <taxon>Eukaryota</taxon>
        <taxon>Metazoa</taxon>
        <taxon>Chordata</taxon>
        <taxon>Craniata</taxon>
        <taxon>Vertebrata</taxon>
        <taxon>Euteleostomi</taxon>
        <taxon>Actinopterygii</taxon>
        <taxon>Neopterygii</taxon>
        <taxon>Teleostei</taxon>
        <taxon>Clupei</taxon>
        <taxon>Clupeiformes</taxon>
        <taxon>Clupeoidei</taxon>
        <taxon>Engraulidae</taxon>
        <taxon>Coilinae</taxon>
        <taxon>Coilia</taxon>
    </lineage>
</organism>
<name>A0ABD1KHV3_9TELE</name>
<gene>
    <name evidence="3" type="ORF">ACEWY4_005155</name>
</gene>
<dbReference type="InterPro" id="IPR053945">
    <property type="entry name" value="PLCB1-4-like_EFh"/>
</dbReference>
<comment type="caution">
    <text evidence="3">The sequence shown here is derived from an EMBL/GenBank/DDBJ whole genome shotgun (WGS) entry which is preliminary data.</text>
</comment>
<proteinExistence type="predicted"/>
<dbReference type="SUPFAM" id="SSF50729">
    <property type="entry name" value="PH domain-like"/>
    <property type="match status" value="1"/>
</dbReference>
<dbReference type="InterPro" id="IPR037862">
    <property type="entry name" value="PLC-beta_PH"/>
</dbReference>
<evidence type="ECO:0000259" key="2">
    <source>
        <dbReference type="Pfam" id="PF22631"/>
    </source>
</evidence>
<sequence>MIKKRYFLQEPKVKDYLVKGERFIKWKDETEVLDVATIRDTRSGKYAKLPKHPKVRNVLNMDFPDSNHLAKTLTVVSGPDMVNLTYHNFFANKEKIVQNWEADILALAYNPHRANACRQLFLDKIYVRLTLMNKDGKIPVKNFYKMFPADKKRVDGALSASGLPKGKFDSVKLEVFTEEKYKEFLMNLCPRPEIYEIFTSQ</sequence>
<reference evidence="3 4" key="1">
    <citation type="submission" date="2024-09" db="EMBL/GenBank/DDBJ databases">
        <title>A chromosome-level genome assembly of Gray's grenadier anchovy, Coilia grayii.</title>
        <authorList>
            <person name="Fu Z."/>
        </authorList>
    </citation>
    <scope>NUCLEOTIDE SEQUENCE [LARGE SCALE GENOMIC DNA]</scope>
    <source>
        <strain evidence="3">G4</strain>
        <tissue evidence="3">Muscle</tissue>
    </source>
</reference>
<dbReference type="Gene3D" id="2.30.29.240">
    <property type="match status" value="1"/>
</dbReference>
<feature type="domain" description="PLC-beta PH" evidence="1">
    <location>
        <begin position="28"/>
        <end position="115"/>
    </location>
</feature>
<accession>A0ABD1KHV3</accession>
<dbReference type="AlphaFoldDB" id="A0ABD1KHV3"/>
<evidence type="ECO:0000313" key="4">
    <source>
        <dbReference type="Proteomes" id="UP001591681"/>
    </source>
</evidence>
<dbReference type="Pfam" id="PF22631">
    <property type="entry name" value="PLCB1-4-like_EFh"/>
    <property type="match status" value="1"/>
</dbReference>
<feature type="domain" description="Phosphoinositide phospholipase C beta 1-4-like EF-hand" evidence="2">
    <location>
        <begin position="122"/>
        <end position="189"/>
    </location>
</feature>